<dbReference type="SUPFAM" id="SSF53335">
    <property type="entry name" value="S-adenosyl-L-methionine-dependent methyltransferases"/>
    <property type="match status" value="1"/>
</dbReference>
<dbReference type="Gene3D" id="3.40.50.150">
    <property type="entry name" value="Vaccinia Virus protein VP39"/>
    <property type="match status" value="1"/>
</dbReference>
<evidence type="ECO:0000313" key="6">
    <source>
        <dbReference type="Proteomes" id="UP001596116"/>
    </source>
</evidence>
<reference evidence="5 6" key="1">
    <citation type="submission" date="2024-09" db="EMBL/GenBank/DDBJ databases">
        <authorList>
            <person name="Zhang Z.-H."/>
        </authorList>
    </citation>
    <scope>NUCLEOTIDE SEQUENCE [LARGE SCALE GENOMIC DNA]</scope>
    <source>
        <strain evidence="5 6">HHTR114</strain>
    </source>
</reference>
<name>A0ABW1KTI4_9PROT</name>
<dbReference type="RefSeq" id="WP_379880745.1">
    <property type="nucleotide sequence ID" value="NZ_JBHPON010000001.1"/>
</dbReference>
<dbReference type="PANTHER" id="PTHR44942">
    <property type="entry name" value="METHYLTRANSF_11 DOMAIN-CONTAINING PROTEIN"/>
    <property type="match status" value="1"/>
</dbReference>
<sequence>MSDAMEMGKIMLGALIKFLTAVIVVAFFVACSRGPEPEEVTHTPAVEAEDDLNLNVWLERMEVGSRELYSAREAVVDALSLEEGYVVADIGAGTGLYALMFADAVGPRGRVYAEDIEPLFLDLINRRSEDSGFDNITAVLGRENDVTLPENSTDVVFIADTYHYFGDREAVMKSVLKALKPGGSLVIVDYDLKPGEPRPEDKAHVRFGRAGVISEIEYVGFKLAEEKPVEGLEENYFLRFVKADE</sequence>
<evidence type="ECO:0000256" key="1">
    <source>
        <dbReference type="ARBA" id="ARBA00022603"/>
    </source>
</evidence>
<evidence type="ECO:0000313" key="5">
    <source>
        <dbReference type="EMBL" id="MFC6033968.1"/>
    </source>
</evidence>
<evidence type="ECO:0000256" key="3">
    <source>
        <dbReference type="SAM" id="Phobius"/>
    </source>
</evidence>
<evidence type="ECO:0000256" key="2">
    <source>
        <dbReference type="ARBA" id="ARBA00022679"/>
    </source>
</evidence>
<dbReference type="InterPro" id="IPR051052">
    <property type="entry name" value="Diverse_substrate_MTase"/>
</dbReference>
<proteinExistence type="predicted"/>
<gene>
    <name evidence="5" type="ORF">ACFMB1_00330</name>
</gene>
<dbReference type="EMBL" id="JBHPON010000001">
    <property type="protein sequence ID" value="MFC6033968.1"/>
    <property type="molecule type" value="Genomic_DNA"/>
</dbReference>
<dbReference type="CDD" id="cd02440">
    <property type="entry name" value="AdoMet_MTases"/>
    <property type="match status" value="1"/>
</dbReference>
<evidence type="ECO:0000259" key="4">
    <source>
        <dbReference type="Pfam" id="PF13847"/>
    </source>
</evidence>
<keyword evidence="3" id="KW-0472">Membrane</keyword>
<comment type="caution">
    <text evidence="5">The sequence shown here is derived from an EMBL/GenBank/DDBJ whole genome shotgun (WGS) entry which is preliminary data.</text>
</comment>
<dbReference type="Proteomes" id="UP001596116">
    <property type="component" value="Unassembled WGS sequence"/>
</dbReference>
<dbReference type="InterPro" id="IPR029063">
    <property type="entry name" value="SAM-dependent_MTases_sf"/>
</dbReference>
<dbReference type="GO" id="GO:0032259">
    <property type="term" value="P:methylation"/>
    <property type="evidence" value="ECO:0007669"/>
    <property type="project" value="UniProtKB-KW"/>
</dbReference>
<keyword evidence="2 5" id="KW-0808">Transferase</keyword>
<feature type="transmembrane region" description="Helical" evidence="3">
    <location>
        <begin position="12"/>
        <end position="30"/>
    </location>
</feature>
<keyword evidence="6" id="KW-1185">Reference proteome</keyword>
<keyword evidence="3" id="KW-1133">Transmembrane helix</keyword>
<dbReference type="Pfam" id="PF13847">
    <property type="entry name" value="Methyltransf_31"/>
    <property type="match status" value="1"/>
</dbReference>
<dbReference type="PANTHER" id="PTHR44942:SF4">
    <property type="entry name" value="METHYLTRANSFERASE TYPE 11 DOMAIN-CONTAINING PROTEIN"/>
    <property type="match status" value="1"/>
</dbReference>
<keyword evidence="1 5" id="KW-0489">Methyltransferase</keyword>
<keyword evidence="3" id="KW-0812">Transmembrane</keyword>
<organism evidence="5 6">
    <name type="scientific">Hyphococcus aureus</name>
    <dbReference type="NCBI Taxonomy" id="2666033"/>
    <lineage>
        <taxon>Bacteria</taxon>
        <taxon>Pseudomonadati</taxon>
        <taxon>Pseudomonadota</taxon>
        <taxon>Alphaproteobacteria</taxon>
        <taxon>Parvularculales</taxon>
        <taxon>Parvularculaceae</taxon>
        <taxon>Hyphococcus</taxon>
    </lineage>
</organism>
<dbReference type="InterPro" id="IPR025714">
    <property type="entry name" value="Methyltranfer_dom"/>
</dbReference>
<accession>A0ABW1KTI4</accession>
<dbReference type="EC" id="2.1.1.-" evidence="5"/>
<feature type="domain" description="Methyltransferase" evidence="4">
    <location>
        <begin position="82"/>
        <end position="191"/>
    </location>
</feature>
<dbReference type="GO" id="GO:0008168">
    <property type="term" value="F:methyltransferase activity"/>
    <property type="evidence" value="ECO:0007669"/>
    <property type="project" value="UniProtKB-KW"/>
</dbReference>
<protein>
    <submittedName>
        <fullName evidence="5">Class I SAM-dependent methyltransferase</fullName>
        <ecNumber evidence="5">2.1.1.-</ecNumber>
    </submittedName>
</protein>